<evidence type="ECO:0000313" key="4">
    <source>
        <dbReference type="EMBL" id="SFZ75852.1"/>
    </source>
</evidence>
<dbReference type="STRING" id="1121279.SAMN02745887_01768"/>
<evidence type="ECO:0000256" key="2">
    <source>
        <dbReference type="ARBA" id="ARBA00008520"/>
    </source>
</evidence>
<dbReference type="Pfam" id="PF13416">
    <property type="entry name" value="SBP_bac_8"/>
    <property type="match status" value="1"/>
</dbReference>
<dbReference type="InterPro" id="IPR050490">
    <property type="entry name" value="Bact_solute-bd_prot1"/>
</dbReference>
<feature type="signal peptide" evidence="3">
    <location>
        <begin position="1"/>
        <end position="24"/>
    </location>
</feature>
<name>A0A1K2HGD1_9NEIS</name>
<keyword evidence="3" id="KW-0732">Signal</keyword>
<dbReference type="PANTHER" id="PTHR43649">
    <property type="entry name" value="ARABINOSE-BINDING PROTEIN-RELATED"/>
    <property type="match status" value="1"/>
</dbReference>
<gene>
    <name evidence="4" type="ORF">SAMN02745887_01768</name>
</gene>
<sequence length="422" mass="45311">MKFKQLMTAAIVAASFAASAPAFSADKQKLEFWTMSLSPKFNDYFKGVVDKYNAQNPNVEVVWTDYPWDVIQAKFTAAVAAGKPPALVNLNVPWAYDYKQDGLIQPLDGLIDKSQYVAGALKDVQFDGKTWAFPFYNGANVIAYNTEIFKKAGLDPKLPPKTLDMQIAYAKTIKAKTGIAGFAPALGPTKVEGFFLQEGLDVIKDGKAVFNSPAHVALVKKLAAAYKSGAFLKDNLFAQDNFQVSMAAYNSGRMAMLVSVPSSMTRVRDDAPAIYKVTEVAGAPVGKTGIASGGWMFNYGVAKNVDKALLPEIGKLGNYLTNAENQLAFSKLAGTLPTAKKTAQDAFFQTLPANAGAVEKAIAQAAKNLDNTRTVFLTGVKDSEVLSNKLGAAIEQAVTGRKDAKAALDEAANFWNQKLAAK</sequence>
<evidence type="ECO:0000313" key="5">
    <source>
        <dbReference type="Proteomes" id="UP000186513"/>
    </source>
</evidence>
<dbReference type="CDD" id="cd13585">
    <property type="entry name" value="PBP2_TMBP_like"/>
    <property type="match status" value="1"/>
</dbReference>
<protein>
    <submittedName>
        <fullName evidence="4">Putative chitobiose transport system substrate-binding protein</fullName>
    </submittedName>
</protein>
<reference evidence="4 5" key="1">
    <citation type="submission" date="2016-11" db="EMBL/GenBank/DDBJ databases">
        <authorList>
            <person name="Jaros S."/>
            <person name="Januszkiewicz K."/>
            <person name="Wedrychowicz H."/>
        </authorList>
    </citation>
    <scope>NUCLEOTIDE SEQUENCE [LARGE SCALE GENOMIC DNA]</scope>
    <source>
        <strain evidence="4 5">DSM 18899</strain>
    </source>
</reference>
<dbReference type="PANTHER" id="PTHR43649:SF12">
    <property type="entry name" value="DIACETYLCHITOBIOSE BINDING PROTEIN DASA"/>
    <property type="match status" value="1"/>
</dbReference>
<dbReference type="OrthoDB" id="4393730at2"/>
<dbReference type="Gene3D" id="3.40.190.10">
    <property type="entry name" value="Periplasmic binding protein-like II"/>
    <property type="match status" value="1"/>
</dbReference>
<keyword evidence="5" id="KW-1185">Reference proteome</keyword>
<dbReference type="EMBL" id="FPKR01000006">
    <property type="protein sequence ID" value="SFZ75852.1"/>
    <property type="molecule type" value="Genomic_DNA"/>
</dbReference>
<feature type="chain" id="PRO_5013109036" evidence="3">
    <location>
        <begin position="25"/>
        <end position="422"/>
    </location>
</feature>
<dbReference type="Proteomes" id="UP000186513">
    <property type="component" value="Unassembled WGS sequence"/>
</dbReference>
<comment type="subcellular location">
    <subcellularLocation>
        <location evidence="1">Periplasm</location>
    </subcellularLocation>
</comment>
<accession>A0A1K2HGD1</accession>
<dbReference type="AlphaFoldDB" id="A0A1K2HGD1"/>
<proteinExistence type="inferred from homology"/>
<dbReference type="InterPro" id="IPR006059">
    <property type="entry name" value="SBP"/>
</dbReference>
<evidence type="ECO:0000256" key="1">
    <source>
        <dbReference type="ARBA" id="ARBA00004418"/>
    </source>
</evidence>
<comment type="similarity">
    <text evidence="2">Belongs to the bacterial solute-binding protein 1 family.</text>
</comment>
<dbReference type="SUPFAM" id="SSF53850">
    <property type="entry name" value="Periplasmic binding protein-like II"/>
    <property type="match status" value="1"/>
</dbReference>
<evidence type="ECO:0000256" key="3">
    <source>
        <dbReference type="SAM" id="SignalP"/>
    </source>
</evidence>
<organism evidence="4 5">
    <name type="scientific">Chitinimonas taiwanensis DSM 18899</name>
    <dbReference type="NCBI Taxonomy" id="1121279"/>
    <lineage>
        <taxon>Bacteria</taxon>
        <taxon>Pseudomonadati</taxon>
        <taxon>Pseudomonadota</taxon>
        <taxon>Betaproteobacteria</taxon>
        <taxon>Neisseriales</taxon>
        <taxon>Chitinibacteraceae</taxon>
        <taxon>Chitinimonas</taxon>
    </lineage>
</organism>
<dbReference type="GO" id="GO:0042597">
    <property type="term" value="C:periplasmic space"/>
    <property type="evidence" value="ECO:0007669"/>
    <property type="project" value="UniProtKB-SubCell"/>
</dbReference>
<dbReference type="RefSeq" id="WP_072428286.1">
    <property type="nucleotide sequence ID" value="NZ_FPKR01000006.1"/>
</dbReference>